<dbReference type="Proteomes" id="UP000824890">
    <property type="component" value="Unassembled WGS sequence"/>
</dbReference>
<evidence type="ECO:0000256" key="6">
    <source>
        <dbReference type="SAM" id="MobiDB-lite"/>
    </source>
</evidence>
<feature type="transmembrane region" description="Helical" evidence="7">
    <location>
        <begin position="686"/>
        <end position="707"/>
    </location>
</feature>
<gene>
    <name evidence="9" type="ORF">HID58_080668</name>
</gene>
<feature type="transmembrane region" description="Helical" evidence="7">
    <location>
        <begin position="390"/>
        <end position="411"/>
    </location>
</feature>
<dbReference type="InterPro" id="IPR052843">
    <property type="entry name" value="ER_body_metal_sequester"/>
</dbReference>
<feature type="transmembrane region" description="Helical" evidence="7">
    <location>
        <begin position="627"/>
        <end position="649"/>
    </location>
</feature>
<feature type="transmembrane region" description="Helical" evidence="7">
    <location>
        <begin position="601"/>
        <end position="621"/>
    </location>
</feature>
<evidence type="ECO:0000256" key="4">
    <source>
        <dbReference type="ARBA" id="ARBA00023163"/>
    </source>
</evidence>
<evidence type="ECO:0000313" key="10">
    <source>
        <dbReference type="Proteomes" id="UP000824890"/>
    </source>
</evidence>
<protein>
    <recommendedName>
        <fullName evidence="8">TF-B3 domain-containing protein</fullName>
    </recommendedName>
</protein>
<accession>A0ABQ7Y756</accession>
<dbReference type="SUPFAM" id="SSF101936">
    <property type="entry name" value="DNA-binding pseudobarrel domain"/>
    <property type="match status" value="1"/>
</dbReference>
<keyword evidence="7" id="KW-0812">Transmembrane</keyword>
<keyword evidence="2" id="KW-0805">Transcription regulation</keyword>
<keyword evidence="4" id="KW-0804">Transcription</keyword>
<evidence type="ECO:0000256" key="2">
    <source>
        <dbReference type="ARBA" id="ARBA00023015"/>
    </source>
</evidence>
<feature type="transmembrane region" description="Helical" evidence="7">
    <location>
        <begin position="751"/>
        <end position="773"/>
    </location>
</feature>
<reference evidence="9 10" key="1">
    <citation type="submission" date="2021-05" db="EMBL/GenBank/DDBJ databases">
        <title>Genome Assembly of Synthetic Allotetraploid Brassica napus Reveals Homoeologous Exchanges between Subgenomes.</title>
        <authorList>
            <person name="Davis J.T."/>
        </authorList>
    </citation>
    <scope>NUCLEOTIDE SEQUENCE [LARGE SCALE GENOMIC DNA]</scope>
    <source>
        <strain evidence="10">cv. Da-Ae</strain>
        <tissue evidence="9">Seedling</tissue>
    </source>
</reference>
<feature type="domain" description="TF-B3" evidence="8">
    <location>
        <begin position="167"/>
        <end position="265"/>
    </location>
</feature>
<dbReference type="CDD" id="cd10017">
    <property type="entry name" value="B3_DNA"/>
    <property type="match status" value="1"/>
</dbReference>
<sequence>LGNSSTPADSGDLPSDEILPATTNVPPLQGTDSGTVEANREEKLVEKEAKSDCNGGPSLVQSSFNFLLLYLVEFVLLTKMGQDYSYSQPSSSSESLDITSLLEAECQIYGDEADSSYCNSLPVQYPRQPEADDGMNLQTCEMFLTWKIVSYISGGTGAMSSFSFDYCFLAEVTASNLQEDKLYLPVGATSSTALNKQCQETILVNKEGNSWNVSLRFTESGGKYYITRGWRKFCLDNNCEIGDLFVFNVVGDGKTTPLMCVCPERKECSEILSKYLSRKSEDKRSPEDVLKEMQMQRLMISTGPGPHFLRTGTAHDLYCPNCTHNITRTAELFEKGKEKFQYNNENIILSFVIVVSFKYPFIFLPWFYNNTPDEPAPSVVSETPKKHVPAWLRFVLVVVLLLLSALVLLWIPPSPSPLSPSPIPPPTPHTNGSLTIDIPDPQKVPEDATEIDGNLIPHGPGVVEDDKPIWPSPSTIVNKGGLVHFYWVKYLPSSRVLYVISLLLLAVLALFWPSMTRTKGTEPEEDEKEVLGDKEGVPSLIGGLSTPGNKTNGSERAKEIPPPHVAPQPTTFAKILSILRQHIVVPVHNVLQTELDILKSIVYGGLIESITSFGVVSSAAASGTSTLNVMALGLANLFSGLFLIIYNLYGLVMSEPFFPHAHIDNATDMKDKIDPYEQMLGNRNNVALHCIVVVVSFIFFGVIPPLFYGFSFKTTDNRYYEAAVFVAASLLCVITLSFGKAHAFKKDKLKTVAVYTGIAIGASAFSCIASQHVRGLLEKYEFHKIASD</sequence>
<feature type="transmembrane region" description="Helical" evidence="7">
    <location>
        <begin position="347"/>
        <end position="369"/>
    </location>
</feature>
<proteinExistence type="predicted"/>
<dbReference type="InterPro" id="IPR003340">
    <property type="entry name" value="B3_DNA-bd"/>
</dbReference>
<keyword evidence="7" id="KW-0472">Membrane</keyword>
<evidence type="ECO:0000313" key="9">
    <source>
        <dbReference type="EMBL" id="KAH0863457.1"/>
    </source>
</evidence>
<name>A0ABQ7Y756_BRANA</name>
<comment type="subcellular location">
    <subcellularLocation>
        <location evidence="1">Nucleus</location>
    </subcellularLocation>
</comment>
<dbReference type="EMBL" id="JAGKQM010000018">
    <property type="protein sequence ID" value="KAH0863457.1"/>
    <property type="molecule type" value="Genomic_DNA"/>
</dbReference>
<evidence type="ECO:0000259" key="8">
    <source>
        <dbReference type="PROSITE" id="PS50863"/>
    </source>
</evidence>
<keyword evidence="5" id="KW-0539">Nucleus</keyword>
<feature type="transmembrane region" description="Helical" evidence="7">
    <location>
        <begin position="719"/>
        <end position="739"/>
    </location>
</feature>
<dbReference type="InterPro" id="IPR015300">
    <property type="entry name" value="DNA-bd_pseudobarrel_sf"/>
</dbReference>
<evidence type="ECO:0000256" key="5">
    <source>
        <dbReference type="ARBA" id="ARBA00023242"/>
    </source>
</evidence>
<evidence type="ECO:0000256" key="1">
    <source>
        <dbReference type="ARBA" id="ARBA00004123"/>
    </source>
</evidence>
<evidence type="ECO:0000256" key="3">
    <source>
        <dbReference type="ARBA" id="ARBA00023125"/>
    </source>
</evidence>
<feature type="region of interest" description="Disordered" evidence="6">
    <location>
        <begin position="1"/>
        <end position="37"/>
    </location>
</feature>
<feature type="region of interest" description="Disordered" evidence="6">
    <location>
        <begin position="518"/>
        <end position="563"/>
    </location>
</feature>
<dbReference type="PANTHER" id="PTHR38937:SF2">
    <property type="entry name" value="MEMBRANE PROTEIN OF ER BODY-LIKE PROTEIN ISOFORM X1"/>
    <property type="match status" value="1"/>
</dbReference>
<evidence type="ECO:0000256" key="7">
    <source>
        <dbReference type="SAM" id="Phobius"/>
    </source>
</evidence>
<dbReference type="Gene3D" id="2.40.330.10">
    <property type="entry name" value="DNA-binding pseudobarrel domain"/>
    <property type="match status" value="1"/>
</dbReference>
<dbReference type="Pfam" id="PF02362">
    <property type="entry name" value="B3"/>
    <property type="match status" value="1"/>
</dbReference>
<dbReference type="PANTHER" id="PTHR38937">
    <property type="entry name" value="MEMBRANE PROTEIN OF ER BODY-LIKE PROTEIN"/>
    <property type="match status" value="1"/>
</dbReference>
<keyword evidence="10" id="KW-1185">Reference proteome</keyword>
<feature type="non-terminal residue" evidence="9">
    <location>
        <position position="1"/>
    </location>
</feature>
<comment type="caution">
    <text evidence="9">The sequence shown here is derived from an EMBL/GenBank/DDBJ whole genome shotgun (WGS) entry which is preliminary data.</text>
</comment>
<feature type="compositionally biased region" description="Polar residues" evidence="6">
    <location>
        <begin position="21"/>
        <end position="36"/>
    </location>
</feature>
<organism evidence="9 10">
    <name type="scientific">Brassica napus</name>
    <name type="common">Rape</name>
    <dbReference type="NCBI Taxonomy" id="3708"/>
    <lineage>
        <taxon>Eukaryota</taxon>
        <taxon>Viridiplantae</taxon>
        <taxon>Streptophyta</taxon>
        <taxon>Embryophyta</taxon>
        <taxon>Tracheophyta</taxon>
        <taxon>Spermatophyta</taxon>
        <taxon>Magnoliopsida</taxon>
        <taxon>eudicotyledons</taxon>
        <taxon>Gunneridae</taxon>
        <taxon>Pentapetalae</taxon>
        <taxon>rosids</taxon>
        <taxon>malvids</taxon>
        <taxon>Brassicales</taxon>
        <taxon>Brassicaceae</taxon>
        <taxon>Brassiceae</taxon>
        <taxon>Brassica</taxon>
    </lineage>
</organism>
<dbReference type="PROSITE" id="PS50863">
    <property type="entry name" value="B3"/>
    <property type="match status" value="1"/>
</dbReference>
<keyword evidence="7" id="KW-1133">Transmembrane helix</keyword>
<keyword evidence="3" id="KW-0238">DNA-binding</keyword>
<feature type="transmembrane region" description="Helical" evidence="7">
    <location>
        <begin position="495"/>
        <end position="512"/>
    </location>
</feature>
<dbReference type="SMART" id="SM01019">
    <property type="entry name" value="B3"/>
    <property type="match status" value="1"/>
</dbReference>